<sequence length="252" mass="28619">MESQMYQEMMEVEDKHWWFVARRSIIEQVIKKLNLPANAEIFEAGCGTGGNLAMLSHHGKVYGMELDETAQNFANDLKIGEIQPGFLPNNIPFPEQKFDLIVLLDVLEHLEEDTASLQALSAKLKPSGWLLITVPAYPWLWSKHDELLHHQRRYLLNNLRQIVGSADYNINFASYFNSVLFPVIAVALLLQKLFNKGGNEQNIPPKLINQILTFLFGIERYLIGRLSIPFGVSILLLAQKNEIVSVGCVNEM</sequence>
<proteinExistence type="predicted"/>
<organism evidence="1 2">
    <name type="scientific">Aphanizomenon flos-aquae FACHB-1040</name>
    <dbReference type="NCBI Taxonomy" id="2692887"/>
    <lineage>
        <taxon>Bacteria</taxon>
        <taxon>Bacillati</taxon>
        <taxon>Cyanobacteriota</taxon>
        <taxon>Cyanophyceae</taxon>
        <taxon>Nostocales</taxon>
        <taxon>Aphanizomenonaceae</taxon>
        <taxon>Aphanizomenon</taxon>
    </lineage>
</organism>
<dbReference type="GO" id="GO:0032259">
    <property type="term" value="P:methylation"/>
    <property type="evidence" value="ECO:0007669"/>
    <property type="project" value="UniProtKB-KW"/>
</dbReference>
<dbReference type="CDD" id="cd02440">
    <property type="entry name" value="AdoMet_MTases"/>
    <property type="match status" value="1"/>
</dbReference>
<dbReference type="Pfam" id="PF13489">
    <property type="entry name" value="Methyltransf_23"/>
    <property type="match status" value="1"/>
</dbReference>
<dbReference type="PANTHER" id="PTHR43861">
    <property type="entry name" value="TRANS-ACONITATE 2-METHYLTRANSFERASE-RELATED"/>
    <property type="match status" value="1"/>
</dbReference>
<dbReference type="Gene3D" id="3.40.50.150">
    <property type="entry name" value="Vaccinia Virus protein VP39"/>
    <property type="match status" value="1"/>
</dbReference>
<comment type="caution">
    <text evidence="1">The sequence shown here is derived from an EMBL/GenBank/DDBJ whole genome shotgun (WGS) entry which is preliminary data.</text>
</comment>
<protein>
    <submittedName>
        <fullName evidence="1">Class I SAM-dependent methyltransferase</fullName>
    </submittedName>
</protein>
<gene>
    <name evidence="1" type="ORF">H6F99_11960</name>
</gene>
<reference evidence="1 2" key="1">
    <citation type="journal article" date="2020" name="ISME J.">
        <title>Comparative genomics reveals insights into cyanobacterial evolution and habitat adaptation.</title>
        <authorList>
            <person name="Chen M.Y."/>
            <person name="Teng W.K."/>
            <person name="Zhao L."/>
            <person name="Hu C.X."/>
            <person name="Zhou Y.K."/>
            <person name="Han B.P."/>
            <person name="Song L.R."/>
            <person name="Shu W.S."/>
        </authorList>
    </citation>
    <scope>NUCLEOTIDE SEQUENCE [LARGE SCALE GENOMIC DNA]</scope>
    <source>
        <strain evidence="1 2">FACHB-1040</strain>
    </source>
</reference>
<dbReference type="RefSeq" id="WP_190383138.1">
    <property type="nucleotide sequence ID" value="NZ_JACJQT010000027.1"/>
</dbReference>
<keyword evidence="2" id="KW-1185">Reference proteome</keyword>
<dbReference type="EMBL" id="JACJQT010000027">
    <property type="protein sequence ID" value="MBD2278983.1"/>
    <property type="molecule type" value="Genomic_DNA"/>
</dbReference>
<evidence type="ECO:0000313" key="2">
    <source>
        <dbReference type="Proteomes" id="UP000606721"/>
    </source>
</evidence>
<keyword evidence="1" id="KW-0808">Transferase</keyword>
<evidence type="ECO:0000313" key="1">
    <source>
        <dbReference type="EMBL" id="MBD2278983.1"/>
    </source>
</evidence>
<dbReference type="GO" id="GO:0008168">
    <property type="term" value="F:methyltransferase activity"/>
    <property type="evidence" value="ECO:0007669"/>
    <property type="project" value="UniProtKB-KW"/>
</dbReference>
<keyword evidence="1" id="KW-0489">Methyltransferase</keyword>
<dbReference type="SUPFAM" id="SSF53335">
    <property type="entry name" value="S-adenosyl-L-methionine-dependent methyltransferases"/>
    <property type="match status" value="1"/>
</dbReference>
<dbReference type="Proteomes" id="UP000606721">
    <property type="component" value="Unassembled WGS sequence"/>
</dbReference>
<dbReference type="InterPro" id="IPR029063">
    <property type="entry name" value="SAM-dependent_MTases_sf"/>
</dbReference>
<name>A0ABR8BVL4_APHFL</name>
<accession>A0ABR8BVL4</accession>
<dbReference type="PANTHER" id="PTHR43861:SF6">
    <property type="entry name" value="METHYLTRANSFERASE TYPE 11"/>
    <property type="match status" value="1"/>
</dbReference>